<dbReference type="AlphaFoldDB" id="A0A1F5GAP9"/>
<dbReference type="GO" id="GO:0042158">
    <property type="term" value="P:lipoprotein biosynthetic process"/>
    <property type="evidence" value="ECO:0007669"/>
    <property type="project" value="InterPro"/>
</dbReference>
<feature type="transmembrane region" description="Helical" evidence="1">
    <location>
        <begin position="12"/>
        <end position="34"/>
    </location>
</feature>
<proteinExistence type="predicted"/>
<evidence type="ECO:0000313" key="2">
    <source>
        <dbReference type="EMBL" id="OGD88905.1"/>
    </source>
</evidence>
<gene>
    <name evidence="2" type="ORF">A2693_04015</name>
</gene>
<dbReference type="Pfam" id="PF01790">
    <property type="entry name" value="LGT"/>
    <property type="match status" value="1"/>
</dbReference>
<comment type="caution">
    <text evidence="2">The sequence shown here is derived from an EMBL/GenBank/DDBJ whole genome shotgun (WGS) entry which is preliminary data.</text>
</comment>
<dbReference type="Proteomes" id="UP000178577">
    <property type="component" value="Unassembled WGS sequence"/>
</dbReference>
<feature type="transmembrane region" description="Helical" evidence="1">
    <location>
        <begin position="114"/>
        <end position="135"/>
    </location>
</feature>
<protein>
    <recommendedName>
        <fullName evidence="4">Prolipoprotein diacylglyceryl transferase</fullName>
    </recommendedName>
</protein>
<evidence type="ECO:0000256" key="1">
    <source>
        <dbReference type="SAM" id="Phobius"/>
    </source>
</evidence>
<dbReference type="GO" id="GO:0008961">
    <property type="term" value="F:phosphatidylglycerol-prolipoprotein diacylglyceryl transferase activity"/>
    <property type="evidence" value="ECO:0007669"/>
    <property type="project" value="InterPro"/>
</dbReference>
<dbReference type="EMBL" id="MFAY01000023">
    <property type="protein sequence ID" value="OGD88905.1"/>
    <property type="molecule type" value="Genomic_DNA"/>
</dbReference>
<name>A0A1F5GAP9_9BACT</name>
<accession>A0A1F5GAP9</accession>
<feature type="transmembrane region" description="Helical" evidence="1">
    <location>
        <begin position="46"/>
        <end position="65"/>
    </location>
</feature>
<dbReference type="InterPro" id="IPR001640">
    <property type="entry name" value="Lgt"/>
</dbReference>
<organism evidence="2 3">
    <name type="scientific">Candidatus Curtissbacteria bacterium RIFCSPHIGHO2_01_FULL_40_12</name>
    <dbReference type="NCBI Taxonomy" id="1797710"/>
    <lineage>
        <taxon>Bacteria</taxon>
        <taxon>Candidatus Curtissiibacteriota</taxon>
    </lineage>
</organism>
<reference evidence="2 3" key="1">
    <citation type="journal article" date="2016" name="Nat. Commun.">
        <title>Thousands of microbial genomes shed light on interconnected biogeochemical processes in an aquifer system.</title>
        <authorList>
            <person name="Anantharaman K."/>
            <person name="Brown C.T."/>
            <person name="Hug L.A."/>
            <person name="Sharon I."/>
            <person name="Castelle C.J."/>
            <person name="Probst A.J."/>
            <person name="Thomas B.C."/>
            <person name="Singh A."/>
            <person name="Wilkins M.J."/>
            <person name="Karaoz U."/>
            <person name="Brodie E.L."/>
            <person name="Williams K.H."/>
            <person name="Hubbard S.S."/>
            <person name="Banfield J.F."/>
        </authorList>
    </citation>
    <scope>NUCLEOTIDE SEQUENCE [LARGE SCALE GENOMIC DNA]</scope>
</reference>
<keyword evidence="1" id="KW-0812">Transmembrane</keyword>
<sequence length="308" mass="35785">MFPANFSTVMNVFLVWLAPALFLLGIFLGIFLFWRAGRHELIETEKLLDTAVVSLLGAILFSRIFDFLIRSQFYQWSFKKLIFVNAYWGFDYYGALFGLAVSGLIYLALKRANFLQIFDLAAAPVVFVQIVYYLSKFLGANLMLKQVSFNLNKDFFYFIFYFLIYFVIVRLSAKRRHAGFFGCFYLVFVAVFNLTLRFSFSLGRIPSGKEGWHAVFEAAVLILGLFLWYFLARRKLKEDVKSLVAFFLLSIFRTKRILTSQEEAGKFAKTVLFVPLNLVRSFYLAVRFAVLEIYLGFVEFVNVFKGKK</sequence>
<dbReference type="GO" id="GO:0005886">
    <property type="term" value="C:plasma membrane"/>
    <property type="evidence" value="ECO:0007669"/>
    <property type="project" value="InterPro"/>
</dbReference>
<feature type="transmembrane region" description="Helical" evidence="1">
    <location>
        <begin position="212"/>
        <end position="231"/>
    </location>
</feature>
<keyword evidence="1" id="KW-0472">Membrane</keyword>
<keyword evidence="1" id="KW-1133">Transmembrane helix</keyword>
<evidence type="ECO:0000313" key="3">
    <source>
        <dbReference type="Proteomes" id="UP000178577"/>
    </source>
</evidence>
<evidence type="ECO:0008006" key="4">
    <source>
        <dbReference type="Google" id="ProtNLM"/>
    </source>
</evidence>
<feature type="transmembrane region" description="Helical" evidence="1">
    <location>
        <begin position="281"/>
        <end position="304"/>
    </location>
</feature>
<feature type="transmembrane region" description="Helical" evidence="1">
    <location>
        <begin position="85"/>
        <end position="107"/>
    </location>
</feature>
<feature type="transmembrane region" description="Helical" evidence="1">
    <location>
        <begin position="155"/>
        <end position="173"/>
    </location>
</feature>
<feature type="transmembrane region" description="Helical" evidence="1">
    <location>
        <begin position="180"/>
        <end position="200"/>
    </location>
</feature>